<dbReference type="EMBL" id="UINC01002559">
    <property type="protein sequence ID" value="SUZ97974.1"/>
    <property type="molecule type" value="Genomic_DNA"/>
</dbReference>
<organism evidence="1">
    <name type="scientific">marine metagenome</name>
    <dbReference type="NCBI Taxonomy" id="408172"/>
    <lineage>
        <taxon>unclassified sequences</taxon>
        <taxon>metagenomes</taxon>
        <taxon>ecological metagenomes</taxon>
    </lineage>
</organism>
<accession>A0A381S3F1</accession>
<sequence length="36" mass="3900">MVSIGCPLDVTAQYIVLALFSRLTFALVRELTLTGS</sequence>
<gene>
    <name evidence="1" type="ORF">METZ01_LOCUS50828</name>
</gene>
<evidence type="ECO:0000313" key="1">
    <source>
        <dbReference type="EMBL" id="SUZ97974.1"/>
    </source>
</evidence>
<proteinExistence type="predicted"/>
<dbReference type="AlphaFoldDB" id="A0A381S3F1"/>
<protein>
    <submittedName>
        <fullName evidence="1">Uncharacterized protein</fullName>
    </submittedName>
</protein>
<reference evidence="1" key="1">
    <citation type="submission" date="2018-05" db="EMBL/GenBank/DDBJ databases">
        <authorList>
            <person name="Lanie J.A."/>
            <person name="Ng W.-L."/>
            <person name="Kazmierczak K.M."/>
            <person name="Andrzejewski T.M."/>
            <person name="Davidsen T.M."/>
            <person name="Wayne K.J."/>
            <person name="Tettelin H."/>
            <person name="Glass J.I."/>
            <person name="Rusch D."/>
            <person name="Podicherti R."/>
            <person name="Tsui H.-C.T."/>
            <person name="Winkler M.E."/>
        </authorList>
    </citation>
    <scope>NUCLEOTIDE SEQUENCE</scope>
</reference>
<name>A0A381S3F1_9ZZZZ</name>